<keyword evidence="4" id="KW-1185">Reference proteome</keyword>
<dbReference type="Gene3D" id="1.25.40.10">
    <property type="entry name" value="Tetratricopeptide repeat domain"/>
    <property type="match status" value="3"/>
</dbReference>
<evidence type="ECO:0000256" key="1">
    <source>
        <dbReference type="ARBA" id="ARBA00002550"/>
    </source>
</evidence>
<dbReference type="GO" id="GO:0005886">
    <property type="term" value="C:plasma membrane"/>
    <property type="evidence" value="ECO:0007669"/>
    <property type="project" value="TreeGrafter"/>
</dbReference>
<dbReference type="PANTHER" id="PTHR23083">
    <property type="entry name" value="TETRATRICOPEPTIDE REPEAT PROTEIN, TPR"/>
    <property type="match status" value="1"/>
</dbReference>
<dbReference type="Pfam" id="PF13181">
    <property type="entry name" value="TPR_8"/>
    <property type="match status" value="1"/>
</dbReference>
<comment type="function">
    <text evidence="1">Involved in endocytosis.</text>
</comment>
<evidence type="ECO:0000256" key="2">
    <source>
        <dbReference type="ARBA" id="ARBA00038251"/>
    </source>
</evidence>
<organism evidence="3 4">
    <name type="scientific">Paramuricea clavata</name>
    <name type="common">Red gorgonian</name>
    <name type="synonym">Violescent sea-whip</name>
    <dbReference type="NCBI Taxonomy" id="317549"/>
    <lineage>
        <taxon>Eukaryota</taxon>
        <taxon>Metazoa</taxon>
        <taxon>Cnidaria</taxon>
        <taxon>Anthozoa</taxon>
        <taxon>Octocorallia</taxon>
        <taxon>Malacalcyonacea</taxon>
        <taxon>Plexauridae</taxon>
        <taxon>Paramuricea</taxon>
    </lineage>
</organism>
<dbReference type="Proteomes" id="UP001152795">
    <property type="component" value="Unassembled WGS sequence"/>
</dbReference>
<reference evidence="3" key="1">
    <citation type="submission" date="2020-04" db="EMBL/GenBank/DDBJ databases">
        <authorList>
            <person name="Alioto T."/>
            <person name="Alioto T."/>
            <person name="Gomez Garrido J."/>
        </authorList>
    </citation>
    <scope>NUCLEOTIDE SEQUENCE</scope>
    <source>
        <strain evidence="3">A484AB</strain>
    </source>
</reference>
<dbReference type="GO" id="GO:0072659">
    <property type="term" value="P:protein localization to plasma membrane"/>
    <property type="evidence" value="ECO:0007669"/>
    <property type="project" value="TreeGrafter"/>
</dbReference>
<proteinExistence type="inferred from homology"/>
<gene>
    <name evidence="3" type="ORF">PACLA_8A036280</name>
</gene>
<dbReference type="Pfam" id="PF00515">
    <property type="entry name" value="TPR_1"/>
    <property type="match status" value="1"/>
</dbReference>
<dbReference type="EMBL" id="CACRXK020009435">
    <property type="protein sequence ID" value="CAB4017182.1"/>
    <property type="molecule type" value="Genomic_DNA"/>
</dbReference>
<dbReference type="GO" id="GO:0046854">
    <property type="term" value="P:phosphatidylinositol phosphate biosynthetic process"/>
    <property type="evidence" value="ECO:0007669"/>
    <property type="project" value="TreeGrafter"/>
</dbReference>
<sequence length="452" mass="50794">MKLAFEEFHLWFQFGLALANARKYSMAVLVLKQCHELRPNDPLVLLHAAKLCVNNLHQFDEGMEMARSVVRINQRTPITGRGYLALGIGCCCKASTVLTNKEKQDLYVEGIRSFEKCLEHDPMDKEALFHLALTQSLLRKTTKALRNAYAALKLDCNYLAALQLIVLLLSAKKKYREALDACDTALLEYPDDFILLLIKVKLEEAWLGGDQALVTCKRLLQTWKTLYDMEIERVPDIKKSGSGLIDKIVSDKRSLKNLQLAEMGDDQDDTSSIGASVRLESTLSEEAGSMSVCQLSIPAALAMQARIWLTIAEVYIHLGKDTEATACVREANLLLPYSPDVLFQRGHIHESQGNFELAKNFYENAIAVNPQHTTALQHLGFVYYKMNNYVMSEKVLREAINIDPTLHLSWHHVGVVLQAQDQHESASECLMSAVDLEATCPIVPFTTLPRLM</sequence>
<comment type="caution">
    <text evidence="3">The sequence shown here is derived from an EMBL/GenBank/DDBJ whole genome shotgun (WGS) entry which is preliminary data.</text>
</comment>
<dbReference type="PROSITE" id="PS50005">
    <property type="entry name" value="TPR"/>
    <property type="match status" value="2"/>
</dbReference>
<dbReference type="InterPro" id="IPR019734">
    <property type="entry name" value="TPR_rpt"/>
</dbReference>
<name>A0A7D9IZM1_PARCT</name>
<dbReference type="OrthoDB" id="29013at2759"/>
<accession>A0A7D9IZM1</accession>
<protein>
    <submittedName>
        <fullName evidence="3">Tetratricopeptide repeat 7B-like</fullName>
    </submittedName>
</protein>
<comment type="similarity">
    <text evidence="2">Belongs to the YPP1 family.</text>
</comment>
<dbReference type="PANTHER" id="PTHR23083:SF464">
    <property type="entry name" value="TETRATRICOPEPTIDE REPEAT DOMAIN 7, ISOFORM A"/>
    <property type="match status" value="1"/>
</dbReference>
<dbReference type="InterPro" id="IPR051722">
    <property type="entry name" value="Endocytosis_PI4K-reg_protein"/>
</dbReference>
<dbReference type="SMART" id="SM00028">
    <property type="entry name" value="TPR"/>
    <property type="match status" value="7"/>
</dbReference>
<dbReference type="InterPro" id="IPR011990">
    <property type="entry name" value="TPR-like_helical_dom_sf"/>
</dbReference>
<evidence type="ECO:0000313" key="3">
    <source>
        <dbReference type="EMBL" id="CAB4017182.1"/>
    </source>
</evidence>
<dbReference type="SUPFAM" id="SSF48452">
    <property type="entry name" value="TPR-like"/>
    <property type="match status" value="2"/>
</dbReference>
<evidence type="ECO:0000313" key="4">
    <source>
        <dbReference type="Proteomes" id="UP001152795"/>
    </source>
</evidence>
<dbReference type="AlphaFoldDB" id="A0A7D9IZM1"/>